<organism evidence="1 2">
    <name type="scientific">Papaver atlanticum</name>
    <dbReference type="NCBI Taxonomy" id="357466"/>
    <lineage>
        <taxon>Eukaryota</taxon>
        <taxon>Viridiplantae</taxon>
        <taxon>Streptophyta</taxon>
        <taxon>Embryophyta</taxon>
        <taxon>Tracheophyta</taxon>
        <taxon>Spermatophyta</taxon>
        <taxon>Magnoliopsida</taxon>
        <taxon>Ranunculales</taxon>
        <taxon>Papaveraceae</taxon>
        <taxon>Papaveroideae</taxon>
        <taxon>Papaver</taxon>
    </lineage>
</organism>
<reference evidence="1" key="1">
    <citation type="submission" date="2022-04" db="EMBL/GenBank/DDBJ databases">
        <title>A functionally conserved STORR gene fusion in Papaver species that diverged 16.8 million years ago.</title>
        <authorList>
            <person name="Catania T."/>
        </authorList>
    </citation>
    <scope>NUCLEOTIDE SEQUENCE</scope>
    <source>
        <strain evidence="1">S-188037</strain>
    </source>
</reference>
<keyword evidence="2" id="KW-1185">Reference proteome</keyword>
<dbReference type="Proteomes" id="UP001202328">
    <property type="component" value="Unassembled WGS sequence"/>
</dbReference>
<evidence type="ECO:0000313" key="1">
    <source>
        <dbReference type="EMBL" id="KAI3849676.1"/>
    </source>
</evidence>
<comment type="caution">
    <text evidence="1">The sequence shown here is derived from an EMBL/GenBank/DDBJ whole genome shotgun (WGS) entry which is preliminary data.</text>
</comment>
<name>A0AAD4X5H8_9MAGN</name>
<dbReference type="EMBL" id="JAJJMB010016078">
    <property type="protein sequence ID" value="KAI3849676.1"/>
    <property type="molecule type" value="Genomic_DNA"/>
</dbReference>
<proteinExistence type="predicted"/>
<accession>A0AAD4X5H8</accession>
<protein>
    <submittedName>
        <fullName evidence="1">Uncharacterized protein</fullName>
    </submittedName>
</protein>
<dbReference type="AlphaFoldDB" id="A0AAD4X5H8"/>
<sequence>MYVQRCRLGFVPMVVVFINDLHTRRSLGIPKSLYLYFVQESNKAMMYSDTGLLNCNRAVQLFLLPFLNWVQTTKSGSDLRLPVII</sequence>
<evidence type="ECO:0000313" key="2">
    <source>
        <dbReference type="Proteomes" id="UP001202328"/>
    </source>
</evidence>
<gene>
    <name evidence="1" type="ORF">MKW98_026590</name>
</gene>